<keyword evidence="6" id="KW-1185">Reference proteome</keyword>
<evidence type="ECO:0000256" key="1">
    <source>
        <dbReference type="ARBA" id="ARBA00004370"/>
    </source>
</evidence>
<evidence type="ECO:0000313" key="6">
    <source>
        <dbReference type="Proteomes" id="UP000006867"/>
    </source>
</evidence>
<gene>
    <name evidence="5" type="ordered locus">BATR1942_00670</name>
</gene>
<feature type="transmembrane region" description="Helical" evidence="3">
    <location>
        <begin position="297"/>
        <end position="319"/>
    </location>
</feature>
<reference evidence="5 6" key="1">
    <citation type="journal article" date="2011" name="Front. Microbiol.">
        <title>Genomic signatures of strain selection and enhancement in Bacillus atrophaeus var. globigii, a historical biowarfare simulant.</title>
        <authorList>
            <person name="Gibbons H.S."/>
            <person name="Broomall S.M."/>
            <person name="McNew L.A."/>
            <person name="Daligault H."/>
            <person name="Chapman C."/>
            <person name="Bruce D."/>
            <person name="Karavis M."/>
            <person name="Krepps M."/>
            <person name="McGregor P.A."/>
            <person name="Hong C."/>
            <person name="Park K.H."/>
            <person name="Akmal A."/>
            <person name="Feldman A."/>
            <person name="Lin J.S."/>
            <person name="Chang W.E."/>
            <person name="Higgs B.W."/>
            <person name="Demirev P."/>
            <person name="Lindquist J."/>
            <person name="Liem A."/>
            <person name="Fochler E."/>
            <person name="Read T.D."/>
            <person name="Tapia R."/>
            <person name="Johnson S."/>
            <person name="Bishop-Lilly K.A."/>
            <person name="Detter C."/>
            <person name="Han C."/>
            <person name="Sozhamannan S."/>
            <person name="Rosenzweig C.N."/>
            <person name="Skowronski E.W."/>
        </authorList>
    </citation>
    <scope>NUCLEOTIDE SEQUENCE [LARGE SCALE GENOMIC DNA]</scope>
    <source>
        <strain evidence="5 6">1942</strain>
    </source>
</reference>
<keyword evidence="5" id="KW-0808">Transferase</keyword>
<feature type="transmembrane region" description="Helical" evidence="3">
    <location>
        <begin position="69"/>
        <end position="86"/>
    </location>
</feature>
<feature type="transmembrane region" description="Helical" evidence="3">
    <location>
        <begin position="201"/>
        <end position="217"/>
    </location>
</feature>
<organism evidence="5 6">
    <name type="scientific">Bacillus atrophaeus (strain 1942)</name>
    <dbReference type="NCBI Taxonomy" id="720555"/>
    <lineage>
        <taxon>Bacteria</taxon>
        <taxon>Bacillati</taxon>
        <taxon>Bacillota</taxon>
        <taxon>Bacilli</taxon>
        <taxon>Bacillales</taxon>
        <taxon>Bacillaceae</taxon>
        <taxon>Bacillus</taxon>
    </lineage>
</organism>
<dbReference type="InterPro" id="IPR052734">
    <property type="entry name" value="Nod_factor_acetyltransferase"/>
</dbReference>
<evidence type="ECO:0000256" key="2">
    <source>
        <dbReference type="ARBA" id="ARBA00007400"/>
    </source>
</evidence>
<comment type="subcellular location">
    <subcellularLocation>
        <location evidence="1">Membrane</location>
    </subcellularLocation>
</comment>
<keyword evidence="3" id="KW-0812">Transmembrane</keyword>
<feature type="transmembrane region" description="Helical" evidence="3">
    <location>
        <begin position="229"/>
        <end position="249"/>
    </location>
</feature>
<evidence type="ECO:0000256" key="3">
    <source>
        <dbReference type="SAM" id="Phobius"/>
    </source>
</evidence>
<evidence type="ECO:0000259" key="4">
    <source>
        <dbReference type="Pfam" id="PF01757"/>
    </source>
</evidence>
<dbReference type="RefSeq" id="WP_003328491.1">
    <property type="nucleotide sequence ID" value="NC_014639.1"/>
</dbReference>
<name>A0ABM5LTH8_BACA1</name>
<dbReference type="Proteomes" id="UP000006867">
    <property type="component" value="Chromosome"/>
</dbReference>
<feature type="transmembrane region" description="Helical" evidence="3">
    <location>
        <begin position="256"/>
        <end position="277"/>
    </location>
</feature>
<dbReference type="GO" id="GO:0016746">
    <property type="term" value="F:acyltransferase activity"/>
    <property type="evidence" value="ECO:0007669"/>
    <property type="project" value="UniProtKB-KW"/>
</dbReference>
<feature type="domain" description="Acyltransferase 3" evidence="4">
    <location>
        <begin position="6"/>
        <end position="312"/>
    </location>
</feature>
<keyword evidence="3" id="KW-0472">Membrane</keyword>
<dbReference type="PANTHER" id="PTHR37312:SF1">
    <property type="entry name" value="MEMBRANE-BOUND ACYLTRANSFERASE YKRP-RELATED"/>
    <property type="match status" value="1"/>
</dbReference>
<keyword evidence="5" id="KW-0012">Acyltransferase</keyword>
<dbReference type="PANTHER" id="PTHR37312">
    <property type="entry name" value="MEMBRANE-BOUND ACYLTRANSFERASE YKRP-RELATED"/>
    <property type="match status" value="1"/>
</dbReference>
<keyword evidence="3" id="KW-1133">Transmembrane helix</keyword>
<dbReference type="Pfam" id="PF01757">
    <property type="entry name" value="Acyl_transf_3"/>
    <property type="match status" value="1"/>
</dbReference>
<comment type="similarity">
    <text evidence="2">Belongs to the acyltransferase 3 family.</text>
</comment>
<feature type="transmembrane region" description="Helical" evidence="3">
    <location>
        <begin position="122"/>
        <end position="140"/>
    </location>
</feature>
<protein>
    <submittedName>
        <fullName evidence="5">Acyltransferase 3</fullName>
    </submittedName>
</protein>
<sequence length="352" mass="40010">MKGRVEWIDISKGIGIILVVLGHAPTDDALKSFIFSFHMPMFFFLSGAVYRDTGLGFFQFALKKARGLLVPYAVFSVITYLFWLLVERHFQFLGSADVDPAVPLKGIVYSIPDHYMLTHNPALWFLTCLFLVDIVFFLLKKACRGKWLILIAGSCLVSVVNVYVLHISLLWNAEVAAAALGFYTIGFVLRNKLKELSYRRTIFAVVVCFSLTALLQMENTRVDMRANEYGNMLIFYLTAALGTGGVVFASFKLRKLAFLQFLGRNSLIILVLHYPILRTMEAVVYYVLNIPVSSTYQAGWGILYTAATFAALVPFIFFFKRYPVLFGKPLAKRRVYGIRGLFPGKYREYRSY</sequence>
<feature type="transmembrane region" description="Helical" evidence="3">
    <location>
        <begin position="170"/>
        <end position="189"/>
    </location>
</feature>
<evidence type="ECO:0000313" key="5">
    <source>
        <dbReference type="EMBL" id="ADP31094.1"/>
    </source>
</evidence>
<dbReference type="InterPro" id="IPR002656">
    <property type="entry name" value="Acyl_transf_3_dom"/>
</dbReference>
<accession>A0ABM5LTH8</accession>
<dbReference type="EMBL" id="CP002207">
    <property type="protein sequence ID" value="ADP31094.1"/>
    <property type="molecule type" value="Genomic_DNA"/>
</dbReference>
<feature type="transmembrane region" description="Helical" evidence="3">
    <location>
        <begin position="147"/>
        <end position="164"/>
    </location>
</feature>
<feature type="transmembrane region" description="Helical" evidence="3">
    <location>
        <begin position="7"/>
        <end position="24"/>
    </location>
</feature>
<proteinExistence type="inferred from homology"/>